<evidence type="ECO:0000256" key="9">
    <source>
        <dbReference type="ARBA" id="ARBA00022953"/>
    </source>
</evidence>
<dbReference type="EMBL" id="BK063166">
    <property type="protein sequence ID" value="DBA56408.1"/>
    <property type="molecule type" value="Genomic_RNA"/>
</dbReference>
<protein>
    <recommendedName>
        <fullName evidence="15">RNA-directed RNA polymerase</fullName>
    </recommendedName>
</protein>
<dbReference type="InterPro" id="IPR043502">
    <property type="entry name" value="DNA/RNA_pol_sf"/>
</dbReference>
<evidence type="ECO:0000313" key="14">
    <source>
        <dbReference type="EMBL" id="DBA56408.1"/>
    </source>
</evidence>
<keyword evidence="8" id="KW-0067">ATP-binding</keyword>
<dbReference type="PROSITE" id="PS51218">
    <property type="entry name" value="SF3_HELICASE_2"/>
    <property type="match status" value="1"/>
</dbReference>
<name>A0AAT9JGV9_9VIRU</name>
<dbReference type="GO" id="GO:0005524">
    <property type="term" value="F:ATP binding"/>
    <property type="evidence" value="ECO:0007669"/>
    <property type="project" value="UniProtKB-KW"/>
</dbReference>
<keyword evidence="6" id="KW-0378">Hydrolase</keyword>
<feature type="domain" description="SF3 helicase" evidence="12">
    <location>
        <begin position="499"/>
        <end position="673"/>
    </location>
</feature>
<dbReference type="PROSITE" id="PS50507">
    <property type="entry name" value="RDRP_SSRNA_POS"/>
    <property type="match status" value="1"/>
</dbReference>
<dbReference type="InterPro" id="IPR009003">
    <property type="entry name" value="Peptidase_S1_PA"/>
</dbReference>
<organism evidence="14">
    <name type="scientific">Reticulitermes speratus dicistrovirus</name>
    <dbReference type="NCBI Taxonomy" id="3032235"/>
    <lineage>
        <taxon>Viruses</taxon>
        <taxon>Riboviria</taxon>
        <taxon>Orthornavirae</taxon>
        <taxon>Pisuviricota</taxon>
        <taxon>Pisoniviricetes</taxon>
        <taxon>Picornavirales</taxon>
        <taxon>Dicistroviridae</taxon>
    </lineage>
</organism>
<evidence type="ECO:0000256" key="8">
    <source>
        <dbReference type="ARBA" id="ARBA00022840"/>
    </source>
</evidence>
<evidence type="ECO:0000259" key="13">
    <source>
        <dbReference type="PROSITE" id="PS51874"/>
    </source>
</evidence>
<dbReference type="InterPro" id="IPR024387">
    <property type="entry name" value="Pept_C3G_Picornavir"/>
</dbReference>
<keyword evidence="5" id="KW-0547">Nucleotide-binding</keyword>
<feature type="transmembrane region" description="Helical" evidence="10">
    <location>
        <begin position="310"/>
        <end position="328"/>
    </location>
</feature>
<dbReference type="Pfam" id="PF12381">
    <property type="entry name" value="Peptidase_C3G"/>
    <property type="match status" value="1"/>
</dbReference>
<keyword evidence="7" id="KW-0788">Thiol protease</keyword>
<reference evidence="14" key="1">
    <citation type="journal article" date="2024" name="Microb. Genom.">
        <title>The hidden RNA viruses in Blattodea (cockroach and termite).</title>
        <authorList>
            <person name="Fan J."/>
            <person name="Jiang S."/>
            <person name="Li W."/>
            <person name="Li J."/>
            <person name="Pang R."/>
            <person name="Wu H."/>
        </authorList>
    </citation>
    <scope>NUCLEOTIDE SEQUENCE</scope>
    <source>
        <strain evidence="14">A1</strain>
    </source>
</reference>
<dbReference type="InterPro" id="IPR043504">
    <property type="entry name" value="Peptidase_S1_PA_chymotrypsin"/>
</dbReference>
<dbReference type="InterPro" id="IPR044067">
    <property type="entry name" value="PCV_3C_PRO"/>
</dbReference>
<evidence type="ECO:0000256" key="1">
    <source>
        <dbReference type="ARBA" id="ARBA00022484"/>
    </source>
</evidence>
<dbReference type="GO" id="GO:0003724">
    <property type="term" value="F:RNA helicase activity"/>
    <property type="evidence" value="ECO:0007669"/>
    <property type="project" value="InterPro"/>
</dbReference>
<keyword evidence="10" id="KW-1133">Transmembrane helix</keyword>
<dbReference type="Pfam" id="PF00680">
    <property type="entry name" value="RdRP_1"/>
    <property type="match status" value="1"/>
</dbReference>
<proteinExistence type="predicted"/>
<feature type="domain" description="Peptidase C3" evidence="13">
    <location>
        <begin position="1000"/>
        <end position="1246"/>
    </location>
</feature>
<keyword evidence="1" id="KW-0696">RNA-directed RNA polymerase</keyword>
<dbReference type="PROSITE" id="PS51874">
    <property type="entry name" value="PCV_3C_PRO"/>
    <property type="match status" value="1"/>
</dbReference>
<dbReference type="GO" id="GO:0003968">
    <property type="term" value="F:RNA-directed RNA polymerase activity"/>
    <property type="evidence" value="ECO:0007669"/>
    <property type="project" value="UniProtKB-KW"/>
</dbReference>
<evidence type="ECO:0000256" key="5">
    <source>
        <dbReference type="ARBA" id="ARBA00022741"/>
    </source>
</evidence>
<dbReference type="GO" id="GO:0004197">
    <property type="term" value="F:cysteine-type endopeptidase activity"/>
    <property type="evidence" value="ECO:0007669"/>
    <property type="project" value="InterPro"/>
</dbReference>
<keyword evidence="4" id="KW-0548">Nucleotidyltransferase</keyword>
<evidence type="ECO:0000256" key="3">
    <source>
        <dbReference type="ARBA" id="ARBA00022679"/>
    </source>
</evidence>
<feature type="domain" description="RdRp catalytic" evidence="11">
    <location>
        <begin position="1530"/>
        <end position="1669"/>
    </location>
</feature>
<dbReference type="Pfam" id="PF00910">
    <property type="entry name" value="RNA_helicase"/>
    <property type="match status" value="1"/>
</dbReference>
<dbReference type="InterPro" id="IPR007094">
    <property type="entry name" value="RNA-dir_pol_PSvirus"/>
</dbReference>
<dbReference type="InterPro" id="IPR014759">
    <property type="entry name" value="Helicase_SF3_ssRNA_vir"/>
</dbReference>
<evidence type="ECO:0000259" key="11">
    <source>
        <dbReference type="PROSITE" id="PS50507"/>
    </source>
</evidence>
<feature type="transmembrane region" description="Helical" evidence="10">
    <location>
        <begin position="351"/>
        <end position="373"/>
    </location>
</feature>
<dbReference type="GO" id="GO:0003723">
    <property type="term" value="F:RNA binding"/>
    <property type="evidence" value="ECO:0007669"/>
    <property type="project" value="InterPro"/>
</dbReference>
<accession>A0AAT9JGV9</accession>
<dbReference type="GO" id="GO:0006351">
    <property type="term" value="P:DNA-templated transcription"/>
    <property type="evidence" value="ECO:0007669"/>
    <property type="project" value="InterPro"/>
</dbReference>
<evidence type="ECO:0008006" key="15">
    <source>
        <dbReference type="Google" id="ProtNLM"/>
    </source>
</evidence>
<keyword evidence="9" id="KW-0693">Viral RNA replication</keyword>
<dbReference type="CDD" id="cd23194">
    <property type="entry name" value="Dicistroviridae_RdRp"/>
    <property type="match status" value="1"/>
</dbReference>
<keyword evidence="10" id="KW-0472">Membrane</keyword>
<evidence type="ECO:0000259" key="12">
    <source>
        <dbReference type="PROSITE" id="PS51218"/>
    </source>
</evidence>
<evidence type="ECO:0000256" key="6">
    <source>
        <dbReference type="ARBA" id="ARBA00022801"/>
    </source>
</evidence>
<dbReference type="InterPro" id="IPR001205">
    <property type="entry name" value="RNA-dir_pol_C"/>
</dbReference>
<sequence length="1802" mass="206594">MEFEKPGMSVCENVNSFSFSPASLKTICVRSLLDVNQMGSEDILDVYEFIDDDIARHVAYAVGDDPHFSDPEQLDVETRLFEQFGTVWNPYLAIFVRNKQFELIDSMDDPYLSVLGRRLWFAQGKKRWLKRLRDLLKCSVARMRFPIYVQVEGWFYDQLRSSGILNKIECTFALEQLLLLLAGDVEENPGPPVFSVYSLGRNNDPSPRRDIDNCWKYHHLIRGIRQISTNQEVHAWAQVFGMKDLCSQLPTFNTQVTRIADFLETTLPTLQAGFVSTQLGVVSGLDKIKEDLVKVVVIVLLCKIFVQCQMYRTAIMAILVFLAIYYGLPAKLISLVKQLCDPQTQVNTEDIIYSNQFVLVGKVMFAFLAFICIRQIPGRKDWDNFLLRLDRIPKGIKGTGQIFDFTSQCFNLCHDQLKMIVLGKTKEELYQAHDIYGRIDQWAKDVRTYLDLSERDKIDTNPEIAVKVEKLYRDGLGFMAETNLDMKASRMVASTLVAAKQLHEYVSCSPVKGGGPRMRPVCVWLIGESGIGKTEMVYPLCIDVLRTMGLVSPKDFHHQVYARQVETEYWDGYKNQKIVIYDDAFQMKDDKTKPNPELFEVIRSCNTFPQHLHMAALHDKNTFSAAELLLYTTNLPDVKIESLTFPEAFHNRMNDNAYVVRPRPEYLKTVKYPGQADKIMLDLEKLDKDKAIDLNVYEFQKVVYDARESDNHWTDIGEPIRYEEFSRLICETWKNAKNRSRDKLKFLEQYAMRVETQAGEEEFSDCASTDLVKQVEDIMAETLCRGGDIDEVVSWISHDEQLFRAYLVWRETRKPVSRWRKYKDRLDVLYEDYKRWLNGLLEKGRSVIQEHPVLSALGIVGLVATVVGIYSYFTSDSEEKEKSWSGRIVDKVKNLVGESTIEGLIPVEDCPICSDPSNQGFQPDECMDLHDWESFYAREKRTMAEVGTSGDSKTTKLQRVRVEVGQSGDQKTQKLQRIQVEVGPSVKTVERAFVEKVRAQACGDENANTLVVGTLRSNTYRMSFLSGGQRVQFGNVTFLRGWTAMMPYHFLTSLQARKCSPSSILYLSQDGKPDIIQFPVSHLFYIDEDQKLHLTENVVQVLLPSGETEDCVVFNLHGQICHLHKDILKHFVKKEDQASLIGKNTGAFATFQTEEPVGIVRAYQWLRDIQPVDGVVRIHHPMDGYHYPERSFMQREMYEYSAPTQRGDCGSIVTIHDKRIVRKMIGMHVAGASDKGFACPLTQERLVEAMSKLQITTQVYYEPSDMIIDEEPKVPDGNFVPLGKSREAIGQAVATSLKPSRISGLIKEPITAPACLKPIKVGEEIVDPLLKGLKKCGVVTPVLPMHWLDACVNDVRRIALTQYNESISRHKYERFLTFEEAVIGADDDFMVSINRTTSPGFPYTLHKEGKPGKMKWFGTGENFDLENDNAKQIKIDVEQLLSNCSKGIISNVYCVDTLKDERRELAKVAVGKTRVFSACPQHFVIAFRMYFLPFAAWLMHNRISNEIAVGTNVYSYDWDRIARRLKRHGNRVIAGDFSNYDGTLNPSVLWAIFHSIYVPWLRSHNGSNGTLDDTTYKTILGLWTHIVHSVHVFDNNVYMWTHSQPSGNPFTVIINSLYNSIIMRMAWMEVMYGKQPKMATMRCFNENVTMISYGDDNVLNISNGALEYYNQDTIADALEKMGHIYTDEGKSGEVIESRKLSEVLFLKRRFDYSVDLQRYIAPLRKDVIYEMLNWTRRTSNPDEILMQNIETAAREMALHSREDFEAFGRAIQMVSDKLPRLPMILTRGEYMHQLRVDAENYL</sequence>
<evidence type="ECO:0000256" key="4">
    <source>
        <dbReference type="ARBA" id="ARBA00022695"/>
    </source>
</evidence>
<dbReference type="InterPro" id="IPR000605">
    <property type="entry name" value="Helicase_SF3_ssDNA/RNA_vir"/>
</dbReference>
<evidence type="ECO:0000256" key="2">
    <source>
        <dbReference type="ARBA" id="ARBA00022670"/>
    </source>
</evidence>
<dbReference type="InterPro" id="IPR043128">
    <property type="entry name" value="Rev_trsase/Diguanyl_cyclase"/>
</dbReference>
<dbReference type="InterPro" id="IPR004004">
    <property type="entry name" value="Helic/Pol/Pept_Calicivir-typ"/>
</dbReference>
<keyword evidence="10" id="KW-0812">Transmembrane</keyword>
<dbReference type="SUPFAM" id="SSF56672">
    <property type="entry name" value="DNA/RNA polymerases"/>
    <property type="match status" value="1"/>
</dbReference>
<evidence type="ECO:0000256" key="7">
    <source>
        <dbReference type="ARBA" id="ARBA00022807"/>
    </source>
</evidence>
<keyword evidence="2" id="KW-0645">Protease</keyword>
<dbReference type="Gene3D" id="3.30.70.270">
    <property type="match status" value="1"/>
</dbReference>
<evidence type="ECO:0000256" key="10">
    <source>
        <dbReference type="SAM" id="Phobius"/>
    </source>
</evidence>
<dbReference type="GO" id="GO:0006508">
    <property type="term" value="P:proteolysis"/>
    <property type="evidence" value="ECO:0007669"/>
    <property type="project" value="UniProtKB-KW"/>
</dbReference>
<dbReference type="GO" id="GO:0039694">
    <property type="term" value="P:viral RNA genome replication"/>
    <property type="evidence" value="ECO:0007669"/>
    <property type="project" value="InterPro"/>
</dbReference>
<dbReference type="PRINTS" id="PR00918">
    <property type="entry name" value="CALICVIRUSNS"/>
</dbReference>
<keyword evidence="3" id="KW-0808">Transferase</keyword>
<dbReference type="Gene3D" id="2.40.10.10">
    <property type="entry name" value="Trypsin-like serine proteases"/>
    <property type="match status" value="1"/>
</dbReference>
<dbReference type="SUPFAM" id="SSF50494">
    <property type="entry name" value="Trypsin-like serine proteases"/>
    <property type="match status" value="1"/>
</dbReference>